<feature type="chain" id="PRO_5006640362" description="DUF3298 domain-containing protein" evidence="1">
    <location>
        <begin position="21"/>
        <end position="207"/>
    </location>
</feature>
<evidence type="ECO:0000313" key="2">
    <source>
        <dbReference type="EMBL" id="KPJ68583.1"/>
    </source>
</evidence>
<dbReference type="AlphaFoldDB" id="A0A0S7Y1H2"/>
<dbReference type="Proteomes" id="UP000051861">
    <property type="component" value="Unassembled WGS sequence"/>
</dbReference>
<name>A0A0S7Y1H2_UNCSA</name>
<comment type="caution">
    <text evidence="2">The sequence shown here is derived from an EMBL/GenBank/DDBJ whole genome shotgun (WGS) entry which is preliminary data.</text>
</comment>
<organism evidence="2 3">
    <name type="scientific">candidate division WOR-1 bacterium DG_54_3</name>
    <dbReference type="NCBI Taxonomy" id="1703775"/>
    <lineage>
        <taxon>Bacteria</taxon>
        <taxon>Bacillati</taxon>
        <taxon>Saganbacteria</taxon>
    </lineage>
</organism>
<keyword evidence="1" id="KW-0732">Signal</keyword>
<accession>A0A0S7Y1H2</accession>
<evidence type="ECO:0000313" key="3">
    <source>
        <dbReference type="Proteomes" id="UP000051861"/>
    </source>
</evidence>
<sequence>MRRIKFLIFLLPALILCGCAAPLEVHRFKPAADQPNIAVVSIANEPYLRYADPEIEVTAALFEAKQVFILSLEIINKTNARIDDKDYSIALSDGRDLKPLTQFSRQDIMNFKLAYERGTPIKTGEPAVDAALGTILQLFSPASRSETIKNLDKAIDDYFSFRPLYPQEAREGIICYNADFQLEYPLSLVIRAKDKSMALKWMPLSQP</sequence>
<gene>
    <name evidence="2" type="ORF">AMJ44_06150</name>
</gene>
<dbReference type="EMBL" id="LIZX01000049">
    <property type="protein sequence ID" value="KPJ68583.1"/>
    <property type="molecule type" value="Genomic_DNA"/>
</dbReference>
<dbReference type="PROSITE" id="PS51257">
    <property type="entry name" value="PROKAR_LIPOPROTEIN"/>
    <property type="match status" value="1"/>
</dbReference>
<evidence type="ECO:0008006" key="4">
    <source>
        <dbReference type="Google" id="ProtNLM"/>
    </source>
</evidence>
<proteinExistence type="predicted"/>
<protein>
    <recommendedName>
        <fullName evidence="4">DUF3298 domain-containing protein</fullName>
    </recommendedName>
</protein>
<reference evidence="2 3" key="1">
    <citation type="journal article" date="2015" name="Microbiome">
        <title>Genomic resolution of linkages in carbon, nitrogen, and sulfur cycling among widespread estuary sediment bacteria.</title>
        <authorList>
            <person name="Baker B.J."/>
            <person name="Lazar C.S."/>
            <person name="Teske A.P."/>
            <person name="Dick G.J."/>
        </authorList>
    </citation>
    <scope>NUCLEOTIDE SEQUENCE [LARGE SCALE GENOMIC DNA]</scope>
    <source>
        <strain evidence="2">DG_54_3</strain>
    </source>
</reference>
<evidence type="ECO:0000256" key="1">
    <source>
        <dbReference type="SAM" id="SignalP"/>
    </source>
</evidence>
<feature type="signal peptide" evidence="1">
    <location>
        <begin position="1"/>
        <end position="20"/>
    </location>
</feature>